<accession>A0ABN9T1Y2</accession>
<name>A0ABN9T1Y2_9DINO</name>
<feature type="compositionally biased region" description="Basic residues" evidence="1">
    <location>
        <begin position="230"/>
        <end position="240"/>
    </location>
</feature>
<dbReference type="Proteomes" id="UP001189429">
    <property type="component" value="Unassembled WGS sequence"/>
</dbReference>
<keyword evidence="3" id="KW-1185">Reference proteome</keyword>
<feature type="compositionally biased region" description="Basic residues" evidence="1">
    <location>
        <begin position="199"/>
        <end position="209"/>
    </location>
</feature>
<organism evidence="2 3">
    <name type="scientific">Prorocentrum cordatum</name>
    <dbReference type="NCBI Taxonomy" id="2364126"/>
    <lineage>
        <taxon>Eukaryota</taxon>
        <taxon>Sar</taxon>
        <taxon>Alveolata</taxon>
        <taxon>Dinophyceae</taxon>
        <taxon>Prorocentrales</taxon>
        <taxon>Prorocentraceae</taxon>
        <taxon>Prorocentrum</taxon>
    </lineage>
</organism>
<gene>
    <name evidence="2" type="ORF">PCOR1329_LOCUS34773</name>
</gene>
<feature type="region of interest" description="Disordered" evidence="1">
    <location>
        <begin position="161"/>
        <end position="296"/>
    </location>
</feature>
<feature type="compositionally biased region" description="Polar residues" evidence="1">
    <location>
        <begin position="165"/>
        <end position="174"/>
    </location>
</feature>
<dbReference type="EMBL" id="CAUYUJ010014260">
    <property type="protein sequence ID" value="CAK0838973.1"/>
    <property type="molecule type" value="Genomic_DNA"/>
</dbReference>
<reference evidence="2" key="1">
    <citation type="submission" date="2023-10" db="EMBL/GenBank/DDBJ databases">
        <authorList>
            <person name="Chen Y."/>
            <person name="Shah S."/>
            <person name="Dougan E. K."/>
            <person name="Thang M."/>
            <person name="Chan C."/>
        </authorList>
    </citation>
    <scope>NUCLEOTIDE SEQUENCE [LARGE SCALE GENOMIC DNA]</scope>
</reference>
<evidence type="ECO:0000313" key="2">
    <source>
        <dbReference type="EMBL" id="CAK0838973.1"/>
    </source>
</evidence>
<proteinExistence type="predicted"/>
<evidence type="ECO:0000313" key="3">
    <source>
        <dbReference type="Proteomes" id="UP001189429"/>
    </source>
</evidence>
<feature type="compositionally biased region" description="Basic and acidic residues" evidence="1">
    <location>
        <begin position="175"/>
        <end position="190"/>
    </location>
</feature>
<evidence type="ECO:0000256" key="1">
    <source>
        <dbReference type="SAM" id="MobiDB-lite"/>
    </source>
</evidence>
<protein>
    <submittedName>
        <fullName evidence="2">Uncharacterized protein</fullName>
    </submittedName>
</protein>
<comment type="caution">
    <text evidence="2">The sequence shown here is derived from an EMBL/GenBank/DDBJ whole genome shotgun (WGS) entry which is preliminary data.</text>
</comment>
<sequence>MTSTSLGMKERWAARPSPVSAREACQLIPTDKKTACQQAPALVTDAVLKQLLTALAQKLEAQPASTVESLAPEKPLRRATAAANDAGVEAPAALALAPAERAERFAVRVLAEQDGLQSAHFQGQGDKHIFSASWDESFFARIDTLEGEELEREILKQLEKDLKSTRSSPAGKSTQVKERIPGLQSEDHPGQARPETSWRRRQIAHRRRPGSSSDGRRTQRPEGFGQAQRGRGRRGRRRPRQAPGRGPAHQRCQGHGADGSDSRSSRRRRSRLGDFGGISSRRQRRRGIAQDSSQRDSFEARLYHRLLRVSQGRAPLARQPLRDHPRAFLGQTARAMPVRRCFFCPRHGDGKESPGFSY</sequence>